<sequence>MSALPAFAARLCDDAAMFPPGMMPPAEAVPAHAAHRAARYGELVGPLVVAAPALAELGSLLGRDRLELAVTAPAGPGQVAAAVTASAKLPVRLRAMEIVIPPELELQRLPSALHEARLDTAWLDDVGAEVFLEIPRDGRRDGVLAVCAERGWKAKFRTGGVRAELHPGEAELASAVVAAVRAGVPFKATAGLHHAIRNTDQETGFEQHGFLNLLLATDAAAHGADEQRVAAVLADRDAAAVAAGVRALGEDRGGAVRELFVSFGTCSVTEPLAELVELGLLPGSMLSEGVSA</sequence>
<evidence type="ECO:0000313" key="1">
    <source>
        <dbReference type="EMBL" id="NIJ12378.1"/>
    </source>
</evidence>
<organism evidence="1 2">
    <name type="scientific">Saccharomonospora amisosensis</name>
    <dbReference type="NCBI Taxonomy" id="1128677"/>
    <lineage>
        <taxon>Bacteria</taxon>
        <taxon>Bacillati</taxon>
        <taxon>Actinomycetota</taxon>
        <taxon>Actinomycetes</taxon>
        <taxon>Pseudonocardiales</taxon>
        <taxon>Pseudonocardiaceae</taxon>
        <taxon>Saccharomonospora</taxon>
    </lineage>
</organism>
<proteinExistence type="predicted"/>
<dbReference type="RefSeq" id="WP_167171038.1">
    <property type="nucleotide sequence ID" value="NZ_JAAOYM010000001.1"/>
</dbReference>
<evidence type="ECO:0000313" key="2">
    <source>
        <dbReference type="Proteomes" id="UP000545493"/>
    </source>
</evidence>
<protein>
    <submittedName>
        <fullName evidence="1">Uncharacterized protein</fullName>
    </submittedName>
</protein>
<dbReference type="AlphaFoldDB" id="A0A7X5UQI6"/>
<reference evidence="1 2" key="1">
    <citation type="submission" date="2020-03" db="EMBL/GenBank/DDBJ databases">
        <title>Sequencing the genomes of 1000 actinobacteria strains.</title>
        <authorList>
            <person name="Klenk H.-P."/>
        </authorList>
    </citation>
    <scope>NUCLEOTIDE SEQUENCE [LARGE SCALE GENOMIC DNA]</scope>
    <source>
        <strain evidence="1 2">DSM 45685</strain>
    </source>
</reference>
<name>A0A7X5UQI6_9PSEU</name>
<dbReference type="Proteomes" id="UP000545493">
    <property type="component" value="Unassembled WGS sequence"/>
</dbReference>
<gene>
    <name evidence="1" type="ORF">FHU38_002722</name>
</gene>
<comment type="caution">
    <text evidence="1">The sequence shown here is derived from an EMBL/GenBank/DDBJ whole genome shotgun (WGS) entry which is preliminary data.</text>
</comment>
<dbReference type="EMBL" id="JAAOYM010000001">
    <property type="protein sequence ID" value="NIJ12378.1"/>
    <property type="molecule type" value="Genomic_DNA"/>
</dbReference>
<accession>A0A7X5UQI6</accession>
<keyword evidence="2" id="KW-1185">Reference proteome</keyword>